<sequence>MANQLSSLIFIMSLNFAAALANYTEPVEQLFLDIPLNDLLYNTSIIPLVEPWASSYVDSLRNQRFGDAVWARYQMEGDVENGIIEDSSMAVLDSIGLLSNMYKGKTQGRPLPRFNRFDVSYRLRGGATD</sequence>
<feature type="chain" id="PRO_5045948083" evidence="1">
    <location>
        <begin position="22"/>
        <end position="129"/>
    </location>
</feature>
<evidence type="ECO:0000313" key="3">
    <source>
        <dbReference type="Proteomes" id="UP001498476"/>
    </source>
</evidence>
<reference evidence="2 3" key="1">
    <citation type="journal article" date="2025" name="Microbiol. Resour. Announc.">
        <title>Draft genome sequences for Neonectria magnoliae and Neonectria punicea, canker pathogens of Liriodendron tulipifera and Acer saccharum in West Virginia.</title>
        <authorList>
            <person name="Petronek H.M."/>
            <person name="Kasson M.T."/>
            <person name="Metheny A.M."/>
            <person name="Stauder C.M."/>
            <person name="Lovett B."/>
            <person name="Lynch S.C."/>
            <person name="Garnas J.R."/>
            <person name="Kasson L.R."/>
            <person name="Stajich J.E."/>
        </authorList>
    </citation>
    <scope>NUCLEOTIDE SEQUENCE [LARGE SCALE GENOMIC DNA]</scope>
    <source>
        <strain evidence="2 3">NRRL 64653</strain>
    </source>
</reference>
<evidence type="ECO:0000256" key="1">
    <source>
        <dbReference type="SAM" id="SignalP"/>
    </source>
</evidence>
<feature type="signal peptide" evidence="1">
    <location>
        <begin position="1"/>
        <end position="21"/>
    </location>
</feature>
<organism evidence="2 3">
    <name type="scientific">Neonectria punicea</name>
    <dbReference type="NCBI Taxonomy" id="979145"/>
    <lineage>
        <taxon>Eukaryota</taxon>
        <taxon>Fungi</taxon>
        <taxon>Dikarya</taxon>
        <taxon>Ascomycota</taxon>
        <taxon>Pezizomycotina</taxon>
        <taxon>Sordariomycetes</taxon>
        <taxon>Hypocreomycetidae</taxon>
        <taxon>Hypocreales</taxon>
        <taxon>Nectriaceae</taxon>
        <taxon>Neonectria</taxon>
    </lineage>
</organism>
<proteinExistence type="predicted"/>
<dbReference type="Proteomes" id="UP001498476">
    <property type="component" value="Unassembled WGS sequence"/>
</dbReference>
<evidence type="ECO:0000313" key="2">
    <source>
        <dbReference type="EMBL" id="KAK7414572.1"/>
    </source>
</evidence>
<keyword evidence="1" id="KW-0732">Signal</keyword>
<keyword evidence="3" id="KW-1185">Reference proteome</keyword>
<name>A0ABR1H119_9HYPO</name>
<protein>
    <submittedName>
        <fullName evidence="2">Uncharacterized protein</fullName>
    </submittedName>
</protein>
<accession>A0ABR1H119</accession>
<gene>
    <name evidence="2" type="ORF">QQX98_006600</name>
</gene>
<comment type="caution">
    <text evidence="2">The sequence shown here is derived from an EMBL/GenBank/DDBJ whole genome shotgun (WGS) entry which is preliminary data.</text>
</comment>
<dbReference type="EMBL" id="JAZAVJ010000100">
    <property type="protein sequence ID" value="KAK7414572.1"/>
    <property type="molecule type" value="Genomic_DNA"/>
</dbReference>